<comment type="caution">
    <text evidence="3">The sequence shown here is derived from an EMBL/GenBank/DDBJ whole genome shotgun (WGS) entry which is preliminary data.</text>
</comment>
<dbReference type="GO" id="GO:0017004">
    <property type="term" value="P:cytochrome complex assembly"/>
    <property type="evidence" value="ECO:0007669"/>
    <property type="project" value="UniProtKB-KW"/>
</dbReference>
<dbReference type="InterPro" id="IPR017560">
    <property type="entry name" value="Cyt_c_biogenesis_CcmI"/>
</dbReference>
<dbReference type="Proteomes" id="UP000545606">
    <property type="component" value="Unassembled WGS sequence"/>
</dbReference>
<dbReference type="SUPFAM" id="SSF48452">
    <property type="entry name" value="TPR-like"/>
    <property type="match status" value="1"/>
</dbReference>
<reference evidence="3 4" key="1">
    <citation type="submission" date="2020-07" db="EMBL/GenBank/DDBJ databases">
        <title>Draft genome sequence of violacein-producing bacteria and related species.</title>
        <authorList>
            <person name="Wilson H.S."/>
            <person name="De Leon M.E."/>
        </authorList>
    </citation>
    <scope>NUCLEOTIDE SEQUENCE [LARGE SCALE GENOMIC DNA]</scope>
    <source>
        <strain evidence="3 4">HSC-21Su07</strain>
    </source>
</reference>
<gene>
    <name evidence="3" type="primary">ccmI</name>
    <name evidence="3" type="ORF">H2Z84_17335</name>
</gene>
<name>A0A838Y619_9NEIS</name>
<keyword evidence="2" id="KW-0812">Transmembrane</keyword>
<dbReference type="Gene3D" id="1.25.40.10">
    <property type="entry name" value="Tetratricopeptide repeat domain"/>
    <property type="match status" value="1"/>
</dbReference>
<keyword evidence="4" id="KW-1185">Reference proteome</keyword>
<feature type="transmembrane region" description="Helical" evidence="2">
    <location>
        <begin position="92"/>
        <end position="111"/>
    </location>
</feature>
<dbReference type="RefSeq" id="WP_181837058.1">
    <property type="nucleotide sequence ID" value="NZ_JACERN010000041.1"/>
</dbReference>
<dbReference type="EMBL" id="JACERN010000041">
    <property type="protein sequence ID" value="MBA4710136.1"/>
    <property type="molecule type" value="Genomic_DNA"/>
</dbReference>
<dbReference type="NCBIfam" id="TIGR03142">
    <property type="entry name" value="cytochro_ccmI"/>
    <property type="match status" value="1"/>
</dbReference>
<dbReference type="InterPro" id="IPR011990">
    <property type="entry name" value="TPR-like_helical_dom_sf"/>
</dbReference>
<evidence type="ECO:0000313" key="3">
    <source>
        <dbReference type="EMBL" id="MBA4710136.1"/>
    </source>
</evidence>
<organism evidence="3 4">
    <name type="scientific">Aquitalea aquatica</name>
    <dbReference type="NCBI Taxonomy" id="3044273"/>
    <lineage>
        <taxon>Bacteria</taxon>
        <taxon>Pseudomonadati</taxon>
        <taxon>Pseudomonadota</taxon>
        <taxon>Betaproteobacteria</taxon>
        <taxon>Neisseriales</taxon>
        <taxon>Chromobacteriaceae</taxon>
        <taxon>Aquitalea</taxon>
    </lineage>
</organism>
<keyword evidence="2" id="KW-0472">Membrane</keyword>
<evidence type="ECO:0000256" key="2">
    <source>
        <dbReference type="SAM" id="Phobius"/>
    </source>
</evidence>
<accession>A0A838Y619</accession>
<evidence type="ECO:0000256" key="1">
    <source>
        <dbReference type="ARBA" id="ARBA00022748"/>
    </source>
</evidence>
<dbReference type="AlphaFoldDB" id="A0A838Y619"/>
<sequence length="274" mass="30231">MTGLLLCSGVLVLLILLCFSWPLLGSGRNKPSPPLLPEEVLAEQWQQLNHQQQQGELDAAQYQALQQELARRLLSEASSPIPPLATPYRAHGIYLGMAMVILLTATTYLALGRPDLLRQPLLPQSSDSNEAMINRLARHLVERPYDLTGWRKLGHAYYLQGNYNGAASAYARLGSAISESETVLTEYAVALSLSSLEPKPADPIPVLQATLDRTPHNSALQVLLAQQLLGNGKQQQARTLLEQAYQQERDNAEHAAHIRQLLQAIDKLPPHSPH</sequence>
<keyword evidence="2" id="KW-1133">Transmembrane helix</keyword>
<keyword evidence="1" id="KW-0201">Cytochrome c-type biogenesis</keyword>
<proteinExistence type="predicted"/>
<protein>
    <submittedName>
        <fullName evidence="3">C-type cytochrome biogenesis protein CcmI</fullName>
    </submittedName>
</protein>
<evidence type="ECO:0000313" key="4">
    <source>
        <dbReference type="Proteomes" id="UP000545606"/>
    </source>
</evidence>